<accession>A0ABT5YNC7</accession>
<dbReference type="Proteomes" id="UP001215503">
    <property type="component" value="Unassembled WGS sequence"/>
</dbReference>
<dbReference type="Gene3D" id="3.20.20.450">
    <property type="entry name" value="EAL domain"/>
    <property type="match status" value="1"/>
</dbReference>
<feature type="modified residue" description="4-aspartylphosphate" evidence="1">
    <location>
        <position position="59"/>
    </location>
</feature>
<dbReference type="Gene3D" id="3.40.50.2300">
    <property type="match status" value="1"/>
</dbReference>
<dbReference type="SUPFAM" id="SSF52172">
    <property type="entry name" value="CheY-like"/>
    <property type="match status" value="1"/>
</dbReference>
<evidence type="ECO:0000256" key="1">
    <source>
        <dbReference type="PROSITE-ProRule" id="PRU00169"/>
    </source>
</evidence>
<evidence type="ECO:0000259" key="2">
    <source>
        <dbReference type="PROSITE" id="PS50110"/>
    </source>
</evidence>
<dbReference type="InterPro" id="IPR011006">
    <property type="entry name" value="CheY-like_superfamily"/>
</dbReference>
<proteinExistence type="predicted"/>
<dbReference type="SMART" id="SM00052">
    <property type="entry name" value="EAL"/>
    <property type="match status" value="1"/>
</dbReference>
<protein>
    <submittedName>
        <fullName evidence="4">EAL domain-containing response regulator</fullName>
    </submittedName>
</protein>
<dbReference type="PANTHER" id="PTHR33121">
    <property type="entry name" value="CYCLIC DI-GMP PHOSPHODIESTERASE PDEF"/>
    <property type="match status" value="1"/>
</dbReference>
<comment type="caution">
    <text evidence="4">The sequence shown here is derived from an EMBL/GenBank/DDBJ whole genome shotgun (WGS) entry which is preliminary data.</text>
</comment>
<dbReference type="SUPFAM" id="SSF141868">
    <property type="entry name" value="EAL domain-like"/>
    <property type="match status" value="1"/>
</dbReference>
<evidence type="ECO:0000313" key="4">
    <source>
        <dbReference type="EMBL" id="MDF2096481.1"/>
    </source>
</evidence>
<dbReference type="InterPro" id="IPR035919">
    <property type="entry name" value="EAL_sf"/>
</dbReference>
<dbReference type="Pfam" id="PF00563">
    <property type="entry name" value="EAL"/>
    <property type="match status" value="1"/>
</dbReference>
<dbReference type="InterPro" id="IPR050706">
    <property type="entry name" value="Cyclic-di-GMP_PDE-like"/>
</dbReference>
<gene>
    <name evidence="4" type="ORF">P2G67_10880</name>
</gene>
<dbReference type="RefSeq" id="WP_275822962.1">
    <property type="nucleotide sequence ID" value="NZ_JARHUD010000006.1"/>
</dbReference>
<dbReference type="PANTHER" id="PTHR33121:SF71">
    <property type="entry name" value="OXYGEN SENSOR PROTEIN DOSP"/>
    <property type="match status" value="1"/>
</dbReference>
<feature type="domain" description="Response regulatory" evidence="2">
    <location>
        <begin position="10"/>
        <end position="129"/>
    </location>
</feature>
<evidence type="ECO:0000313" key="5">
    <source>
        <dbReference type="Proteomes" id="UP001215503"/>
    </source>
</evidence>
<dbReference type="InterPro" id="IPR001633">
    <property type="entry name" value="EAL_dom"/>
</dbReference>
<evidence type="ECO:0000259" key="3">
    <source>
        <dbReference type="PROSITE" id="PS50883"/>
    </source>
</evidence>
<dbReference type="PROSITE" id="PS50883">
    <property type="entry name" value="EAL"/>
    <property type="match status" value="1"/>
</dbReference>
<keyword evidence="1" id="KW-0597">Phosphoprotein</keyword>
<name>A0ABT5YNC7_9PROT</name>
<dbReference type="EMBL" id="JARHUD010000006">
    <property type="protein sequence ID" value="MDF2096481.1"/>
    <property type="molecule type" value="Genomic_DNA"/>
</dbReference>
<dbReference type="PROSITE" id="PS50110">
    <property type="entry name" value="RESPONSE_REGULATORY"/>
    <property type="match status" value="1"/>
</dbReference>
<reference evidence="4 5" key="1">
    <citation type="submission" date="2023-03" db="EMBL/GenBank/DDBJ databases">
        <title>Fodinicurvata sp. CAU 1616 isolated from sea sendiment.</title>
        <authorList>
            <person name="Kim W."/>
        </authorList>
    </citation>
    <scope>NUCLEOTIDE SEQUENCE [LARGE SCALE GENOMIC DNA]</scope>
    <source>
        <strain evidence="4 5">CAU 1616</strain>
    </source>
</reference>
<organism evidence="4 5">
    <name type="scientific">Aquibaculum arenosum</name>
    <dbReference type="NCBI Taxonomy" id="3032591"/>
    <lineage>
        <taxon>Bacteria</taxon>
        <taxon>Pseudomonadati</taxon>
        <taxon>Pseudomonadota</taxon>
        <taxon>Alphaproteobacteria</taxon>
        <taxon>Rhodospirillales</taxon>
        <taxon>Rhodovibrionaceae</taxon>
        <taxon>Aquibaculum</taxon>
    </lineage>
</organism>
<dbReference type="CDD" id="cd01948">
    <property type="entry name" value="EAL"/>
    <property type="match status" value="1"/>
</dbReference>
<dbReference type="InterPro" id="IPR001789">
    <property type="entry name" value="Sig_transdc_resp-reg_receiver"/>
</dbReference>
<keyword evidence="5" id="KW-1185">Reference proteome</keyword>
<dbReference type="Pfam" id="PF00072">
    <property type="entry name" value="Response_reg"/>
    <property type="match status" value="1"/>
</dbReference>
<sequence length="414" mass="44734">MASSLSPTPRLLAIDDDPAIGRMLELLARNSGFEAKATTDSEEFARLAEEWQPTHVSVDLAMPGEDGLSVLRRLAAMGCKARIIILSGLDDPVLGAARAMAEEDGLTVAGVLIKPFSSSKLRALLFDTSDTSAHAKPSDTDYEPKAHPAVSPDSIVQGLNDGQFTLHYQPVISCAAGTPVGFEALVRWSHPQAGLLLPQHFLAVAETAGLIDRLSEIIVSQGLMWFSRHFRETDLLLAFNLSAHSFHGDSFIDRIAAASRSVDIAPERIVLELSDTGRVSDPTTTLNILTRLRVNGFQLSIDDFGIGYSSMSELLRLPCTTIKIDRKFVTTAKHSEEAQKIITSITDLGRRLGLRVTAEGVEDDWTLSFLATVGCAYAQGYFIGRPMEGKSAVEWVNQQEHSNGGSGSASSLRA</sequence>
<dbReference type="SMART" id="SM00448">
    <property type="entry name" value="REC"/>
    <property type="match status" value="1"/>
</dbReference>
<feature type="domain" description="EAL" evidence="3">
    <location>
        <begin position="148"/>
        <end position="400"/>
    </location>
</feature>